<dbReference type="Proteomes" id="UP000515163">
    <property type="component" value="Unplaced"/>
</dbReference>
<dbReference type="RefSeq" id="XP_031560237.1">
    <property type="nucleotide sequence ID" value="XM_031704377.1"/>
</dbReference>
<organism evidence="2 3">
    <name type="scientific">Actinia tenebrosa</name>
    <name type="common">Australian red waratah sea anemone</name>
    <dbReference type="NCBI Taxonomy" id="6105"/>
    <lineage>
        <taxon>Eukaryota</taxon>
        <taxon>Metazoa</taxon>
        <taxon>Cnidaria</taxon>
        <taxon>Anthozoa</taxon>
        <taxon>Hexacorallia</taxon>
        <taxon>Actiniaria</taxon>
        <taxon>Actiniidae</taxon>
        <taxon>Actinia</taxon>
    </lineage>
</organism>
<keyword evidence="2" id="KW-1185">Reference proteome</keyword>
<feature type="transmembrane region" description="Helical" evidence="1">
    <location>
        <begin position="43"/>
        <end position="61"/>
    </location>
</feature>
<keyword evidence="1" id="KW-1133">Transmembrane helix</keyword>
<dbReference type="GeneID" id="116296365"/>
<keyword evidence="1" id="KW-0812">Transmembrane</keyword>
<name>A0A6P8I5I5_ACTTE</name>
<protein>
    <submittedName>
        <fullName evidence="3">Uncharacterized protein LOC116296365</fullName>
    </submittedName>
</protein>
<dbReference type="KEGG" id="aten:116296365"/>
<evidence type="ECO:0000256" key="1">
    <source>
        <dbReference type="SAM" id="Phobius"/>
    </source>
</evidence>
<accession>A0A6P8I5I5</accession>
<dbReference type="InParanoid" id="A0A6P8I5I5"/>
<gene>
    <name evidence="3" type="primary">LOC116296365</name>
</gene>
<evidence type="ECO:0000313" key="3">
    <source>
        <dbReference type="RefSeq" id="XP_031560237.1"/>
    </source>
</evidence>
<dbReference type="AlphaFoldDB" id="A0A6P8I5I5"/>
<keyword evidence="1" id="KW-0472">Membrane</keyword>
<feature type="transmembrane region" description="Helical" evidence="1">
    <location>
        <begin position="6"/>
        <end position="22"/>
    </location>
</feature>
<evidence type="ECO:0000313" key="2">
    <source>
        <dbReference type="Proteomes" id="UP000515163"/>
    </source>
</evidence>
<proteinExistence type="predicted"/>
<sequence length="251" mass="28181">MDSQMVNRILYIIIYISTAVFCRSSPSESTNNLTEKLERKKTGIRMMALILFIITCALVFICKNFGKSSQPQEFEVIRSVSSEESSEPSIIVVNSPYDDGHYENCPLQCNVKLDKQTSTDLIPAWEETSVPIKAKPIPQIILELDTRSLETQQVEQQEKQVTAEQFGRSTCPVQALTSKITKNQLLNSRSLQPQQVEQQAKRDIKPALGKSACSVEALPTCNRITRKKLLGKVVDIMRIGWSSKETSKIGI</sequence>
<reference evidence="3" key="1">
    <citation type="submission" date="2025-08" db="UniProtKB">
        <authorList>
            <consortium name="RefSeq"/>
        </authorList>
    </citation>
    <scope>IDENTIFICATION</scope>
    <source>
        <tissue evidence="3">Tentacle</tissue>
    </source>
</reference>